<keyword evidence="2" id="KW-1003">Cell membrane</keyword>
<evidence type="ECO:0000256" key="12">
    <source>
        <dbReference type="ARBA" id="ARBA00023286"/>
    </source>
</evidence>
<evidence type="ECO:0000256" key="11">
    <source>
        <dbReference type="ARBA" id="ARBA00023257"/>
    </source>
</evidence>
<keyword evidence="5 18" id="KW-1133">Transmembrane helix</keyword>
<evidence type="ECO:0000256" key="13">
    <source>
        <dbReference type="ARBA" id="ARBA00023303"/>
    </source>
</evidence>
<dbReference type="InterPro" id="IPR001828">
    <property type="entry name" value="ANF_lig-bd_rcpt"/>
</dbReference>
<dbReference type="FunFam" id="1.10.287.70:FF:000105">
    <property type="entry name" value="Eye-enriched kainate receptor, isoform A"/>
    <property type="match status" value="1"/>
</dbReference>
<evidence type="ECO:0000256" key="1">
    <source>
        <dbReference type="ARBA" id="ARBA00022448"/>
    </source>
</evidence>
<dbReference type="FunFam" id="3.40.190.10:FF:000087">
    <property type="entry name" value="glutamate receptor 4 isoform X2"/>
    <property type="match status" value="1"/>
</dbReference>
<dbReference type="FunFam" id="3.40.190.10:FF:000001">
    <property type="entry name" value="Glutamate receptor ionotropic, kainate 2"/>
    <property type="match status" value="1"/>
</dbReference>
<feature type="binding site" evidence="15">
    <location>
        <position position="485"/>
    </location>
    <ligand>
        <name>L-glutamate</name>
        <dbReference type="ChEBI" id="CHEBI:29985"/>
    </ligand>
</feature>
<evidence type="ECO:0000256" key="14">
    <source>
        <dbReference type="ARBA" id="ARBA00034104"/>
    </source>
</evidence>
<dbReference type="GO" id="GO:0007166">
    <property type="term" value="P:cell surface receptor signaling pathway"/>
    <property type="evidence" value="ECO:0007669"/>
    <property type="project" value="UniProtKB-ARBA"/>
</dbReference>
<keyword evidence="12" id="KW-1071">Ligand-gated ion channel</keyword>
<evidence type="ECO:0000259" key="20">
    <source>
        <dbReference type="SMART" id="SM00918"/>
    </source>
</evidence>
<keyword evidence="8 18" id="KW-0472">Membrane</keyword>
<feature type="site" description="Crucial to convey clamshell closure to channel opening" evidence="16">
    <location>
        <position position="631"/>
    </location>
</feature>
<dbReference type="AlphaFoldDB" id="A0ABD3WZE3"/>
<feature type="binding site" evidence="15">
    <location>
        <position position="654"/>
    </location>
    <ligand>
        <name>L-glutamate</name>
        <dbReference type="ChEBI" id="CHEBI:29985"/>
    </ligand>
</feature>
<feature type="transmembrane region" description="Helical" evidence="18">
    <location>
        <begin position="528"/>
        <end position="548"/>
    </location>
</feature>
<evidence type="ECO:0000313" key="21">
    <source>
        <dbReference type="EMBL" id="KAL3879329.1"/>
    </source>
</evidence>
<evidence type="ECO:0000256" key="2">
    <source>
        <dbReference type="ARBA" id="ARBA00022475"/>
    </source>
</evidence>
<dbReference type="Gene3D" id="1.10.287.70">
    <property type="match status" value="1"/>
</dbReference>
<dbReference type="SMART" id="SM00079">
    <property type="entry name" value="PBPe"/>
    <property type="match status" value="1"/>
</dbReference>
<name>A0ABD3WZE3_SINWO</name>
<evidence type="ECO:0000256" key="17">
    <source>
        <dbReference type="PIRSR" id="PIRSR601508-3"/>
    </source>
</evidence>
<keyword evidence="17" id="KW-1015">Disulfide bond</keyword>
<evidence type="ECO:0000256" key="3">
    <source>
        <dbReference type="ARBA" id="ARBA00022692"/>
    </source>
</evidence>
<evidence type="ECO:0000313" key="22">
    <source>
        <dbReference type="Proteomes" id="UP001634394"/>
    </source>
</evidence>
<gene>
    <name evidence="21" type="ORF">ACJMK2_031629</name>
</gene>
<dbReference type="SUPFAM" id="SSF53822">
    <property type="entry name" value="Periplasmic binding protein-like I"/>
    <property type="match status" value="1"/>
</dbReference>
<keyword evidence="22" id="KW-1185">Reference proteome</keyword>
<dbReference type="EMBL" id="JBJQND010000004">
    <property type="protein sequence ID" value="KAL3879329.1"/>
    <property type="molecule type" value="Genomic_DNA"/>
</dbReference>
<sequence length="859" mass="98076">VILDNAPISIEISNSMKEAVSMFYVNNSQSVQLQPLFETTNSSDSFRLRQAMCSLVAKMPFALIGLTRSLSYNIIQSYSQALNMPIITPFLTRGAEHDSYNYEVCLHPSFVQPAIDFIKYFQWERVFYLFDTDDALWRLQRIYKAFNHSQFLVDAIRIPDVSNSRDVLRKFDRNYNFPTKTIIVDLSSTEAYNAFLSQIIDVGMNRDGYHYVLGTLAMLDLEDLWGSFSHGGVNITGFQLINRQTHHYRKVKMKINQDVYGAEYKELSLEVGLAVDAIDVLTNALRNVSFETRRCEFHNTNHTKGINCSADPVIPFRLGNEVLAAIKSVDINGISGEHISFDKWGRRRNYHLDVYHLSFRSKLKKVGDWSDMPNGQVRNLRIELPTTRKDPETKLPNRTRIVTTKIESPFVIERRSINGKPLVGNERYEGYCIDLAEELSQRINFTYTIQLVKDQNYGRIVDGSWNGIIAELLTNEADIAIAALTITEAREKVVDFTKPYMNTGISLMIKKPENEKPGFLSFMQPLSYKVWLCITMGFLGVSLIFYMVGRLSPYEWQRQDSDCEPSDSYSLPNTLWFSLGALMQQGPDMFPRSFSGRVLGSVWWFFTLIIVSSYTANLAAFLTFEKLTVPINSVDDLVDNSHDIKYGLQTGGTTETFFRDSQVVVYRKMWKFMNEHADSVYVTNSDMGWEKVKNGKGKYAFLLESAMNNYYNQRKPCKTMKVGRNLDQKGYGVATPKGSDIRQPLNIAILEMREYGDLLKLEQKWWISKGQCPSGDSGEKGKRALHLSNVSGIFHILIGGLALALVASLSRVLFHKKIKDTFKKGTYRLTRGEDNIDTASSPATVRIMEPEELEENERV</sequence>
<keyword evidence="3 18" id="KW-0812">Transmembrane</keyword>
<feature type="binding site" evidence="15">
    <location>
        <position position="704"/>
    </location>
    <ligand>
        <name>L-glutamate</name>
        <dbReference type="ChEBI" id="CHEBI:29985"/>
    </ligand>
</feature>
<keyword evidence="7" id="KW-0406">Ion transport</keyword>
<dbReference type="Pfam" id="PF01094">
    <property type="entry name" value="ANF_receptor"/>
    <property type="match status" value="1"/>
</dbReference>
<keyword evidence="6" id="KW-0770">Synapse</keyword>
<evidence type="ECO:0000256" key="8">
    <source>
        <dbReference type="ARBA" id="ARBA00023136"/>
    </source>
</evidence>
<evidence type="ECO:0000256" key="10">
    <source>
        <dbReference type="ARBA" id="ARBA00023180"/>
    </source>
</evidence>
<feature type="disulfide bond" evidence="17">
    <location>
        <begin position="717"/>
        <end position="772"/>
    </location>
</feature>
<dbReference type="PRINTS" id="PR00177">
    <property type="entry name" value="NMDARECEPTOR"/>
</dbReference>
<dbReference type="Pfam" id="PF10613">
    <property type="entry name" value="Lig_chan-Glu_bd"/>
    <property type="match status" value="1"/>
</dbReference>
<keyword evidence="10" id="KW-0325">Glycoprotein</keyword>
<evidence type="ECO:0000256" key="7">
    <source>
        <dbReference type="ARBA" id="ARBA00023065"/>
    </source>
</evidence>
<dbReference type="GO" id="GO:0045211">
    <property type="term" value="C:postsynaptic membrane"/>
    <property type="evidence" value="ECO:0007669"/>
    <property type="project" value="UniProtKB-SubCell"/>
</dbReference>
<accession>A0ABD3WZE3</accession>
<reference evidence="21 22" key="1">
    <citation type="submission" date="2024-11" db="EMBL/GenBank/DDBJ databases">
        <title>Chromosome-level genome assembly of the freshwater bivalve Anodonta woodiana.</title>
        <authorList>
            <person name="Chen X."/>
        </authorList>
    </citation>
    <scope>NUCLEOTIDE SEQUENCE [LARGE SCALE GENOMIC DNA]</scope>
    <source>
        <strain evidence="21">MN2024</strain>
        <tissue evidence="21">Gills</tissue>
    </source>
</reference>
<dbReference type="Proteomes" id="UP001634394">
    <property type="component" value="Unassembled WGS sequence"/>
</dbReference>
<dbReference type="PANTHER" id="PTHR18966">
    <property type="entry name" value="IONOTROPIC GLUTAMATE RECEPTOR"/>
    <property type="match status" value="1"/>
</dbReference>
<feature type="domain" description="Ionotropic glutamate receptor C-terminal" evidence="19">
    <location>
        <begin position="399"/>
        <end position="768"/>
    </location>
</feature>
<dbReference type="InterPro" id="IPR015683">
    <property type="entry name" value="Ionotropic_Glu_rcpt"/>
</dbReference>
<dbReference type="InterPro" id="IPR019594">
    <property type="entry name" value="Glu/Gly-bd"/>
</dbReference>
<feature type="domain" description="Ionotropic glutamate receptor L-glutamate and glycine-binding" evidence="20">
    <location>
        <begin position="409"/>
        <end position="474"/>
    </location>
</feature>
<feature type="transmembrane region" description="Helical" evidence="18">
    <location>
        <begin position="792"/>
        <end position="814"/>
    </location>
</feature>
<organism evidence="21 22">
    <name type="scientific">Sinanodonta woodiana</name>
    <name type="common">Chinese pond mussel</name>
    <name type="synonym">Anodonta woodiana</name>
    <dbReference type="NCBI Taxonomy" id="1069815"/>
    <lineage>
        <taxon>Eukaryota</taxon>
        <taxon>Metazoa</taxon>
        <taxon>Spiralia</taxon>
        <taxon>Lophotrochozoa</taxon>
        <taxon>Mollusca</taxon>
        <taxon>Bivalvia</taxon>
        <taxon>Autobranchia</taxon>
        <taxon>Heteroconchia</taxon>
        <taxon>Palaeoheterodonta</taxon>
        <taxon>Unionida</taxon>
        <taxon>Unionoidea</taxon>
        <taxon>Unionidae</taxon>
        <taxon>Unioninae</taxon>
        <taxon>Sinanodonta</taxon>
    </lineage>
</organism>
<feature type="transmembrane region" description="Helical" evidence="18">
    <location>
        <begin position="602"/>
        <end position="624"/>
    </location>
</feature>
<keyword evidence="9" id="KW-0675">Receptor</keyword>
<dbReference type="Gene3D" id="3.40.190.10">
    <property type="entry name" value="Periplasmic binding protein-like II"/>
    <property type="match status" value="2"/>
</dbReference>
<keyword evidence="11" id="KW-0628">Postsynaptic cell membrane</keyword>
<comment type="subcellular location">
    <subcellularLocation>
        <location evidence="14">Postsynaptic cell membrane</location>
        <topology evidence="14">Multi-pass membrane protein</topology>
    </subcellularLocation>
</comment>
<evidence type="ECO:0000256" key="4">
    <source>
        <dbReference type="ARBA" id="ARBA00022729"/>
    </source>
</evidence>
<evidence type="ECO:0000259" key="19">
    <source>
        <dbReference type="SMART" id="SM00079"/>
    </source>
</evidence>
<keyword evidence="1" id="KW-0813">Transport</keyword>
<dbReference type="Pfam" id="PF00060">
    <property type="entry name" value="Lig_chan"/>
    <property type="match status" value="1"/>
</dbReference>
<evidence type="ECO:0000256" key="9">
    <source>
        <dbReference type="ARBA" id="ARBA00023170"/>
    </source>
</evidence>
<proteinExistence type="predicted"/>
<protein>
    <recommendedName>
        <fullName evidence="23">Glutamate receptor</fullName>
    </recommendedName>
</protein>
<dbReference type="InterPro" id="IPR001320">
    <property type="entry name" value="Iontro_rcpt_C"/>
</dbReference>
<dbReference type="InterPro" id="IPR028082">
    <property type="entry name" value="Peripla_BP_I"/>
</dbReference>
<dbReference type="GO" id="GO:0022824">
    <property type="term" value="F:transmitter-gated monoatomic ion channel activity"/>
    <property type="evidence" value="ECO:0007669"/>
    <property type="project" value="UniProtKB-ARBA"/>
</dbReference>
<dbReference type="SUPFAM" id="SSF53850">
    <property type="entry name" value="Periplasmic binding protein-like II"/>
    <property type="match status" value="1"/>
</dbReference>
<dbReference type="SMART" id="SM00918">
    <property type="entry name" value="Lig_chan-Glu_bd"/>
    <property type="match status" value="1"/>
</dbReference>
<keyword evidence="13" id="KW-0407">Ion channel</keyword>
<evidence type="ECO:0000256" key="18">
    <source>
        <dbReference type="SAM" id="Phobius"/>
    </source>
</evidence>
<evidence type="ECO:0000256" key="16">
    <source>
        <dbReference type="PIRSR" id="PIRSR601508-2"/>
    </source>
</evidence>
<dbReference type="Gene3D" id="3.40.50.2300">
    <property type="match status" value="2"/>
</dbReference>
<evidence type="ECO:0000256" key="15">
    <source>
        <dbReference type="PIRSR" id="PIRSR601508-1"/>
    </source>
</evidence>
<feature type="binding site" evidence="15">
    <location>
        <position position="490"/>
    </location>
    <ligand>
        <name>L-glutamate</name>
        <dbReference type="ChEBI" id="CHEBI:29985"/>
    </ligand>
</feature>
<evidence type="ECO:0008006" key="23">
    <source>
        <dbReference type="Google" id="ProtNLM"/>
    </source>
</evidence>
<evidence type="ECO:0000256" key="5">
    <source>
        <dbReference type="ARBA" id="ARBA00022989"/>
    </source>
</evidence>
<feature type="site" description="Interaction with the cone snail toxin Con-ikot-ikot" evidence="16">
    <location>
        <position position="659"/>
    </location>
</feature>
<keyword evidence="4" id="KW-0732">Signal</keyword>
<feature type="non-terminal residue" evidence="21">
    <location>
        <position position="1"/>
    </location>
</feature>
<comment type="caution">
    <text evidence="21">The sequence shown here is derived from an EMBL/GenBank/DDBJ whole genome shotgun (WGS) entry which is preliminary data.</text>
</comment>
<dbReference type="InterPro" id="IPR001508">
    <property type="entry name" value="Iono_Glu_rcpt_met"/>
</dbReference>
<evidence type="ECO:0000256" key="6">
    <source>
        <dbReference type="ARBA" id="ARBA00023018"/>
    </source>
</evidence>